<dbReference type="Proteomes" id="UP000245430">
    <property type="component" value="Unassembled WGS sequence"/>
</dbReference>
<gene>
    <name evidence="1" type="ORF">LX78_01124</name>
</gene>
<dbReference type="AlphaFoldDB" id="A0A316DP20"/>
<name>A0A316DP20_9FLAO</name>
<dbReference type="EMBL" id="QGGP01000002">
    <property type="protein sequence ID" value="PWK19774.1"/>
    <property type="molecule type" value="Genomic_DNA"/>
</dbReference>
<keyword evidence="2" id="KW-1185">Reference proteome</keyword>
<evidence type="ECO:0000313" key="1">
    <source>
        <dbReference type="EMBL" id="PWK19774.1"/>
    </source>
</evidence>
<proteinExistence type="predicted"/>
<comment type="caution">
    <text evidence="1">The sequence shown here is derived from an EMBL/GenBank/DDBJ whole genome shotgun (WGS) entry which is preliminary data.</text>
</comment>
<protein>
    <submittedName>
        <fullName evidence="1">Uncharacterized protein</fullName>
    </submittedName>
</protein>
<accession>A0A316DP20</accession>
<organism evidence="1 2">
    <name type="scientific">Xanthomarina spongicola</name>
    <dbReference type="NCBI Taxonomy" id="570520"/>
    <lineage>
        <taxon>Bacteria</taxon>
        <taxon>Pseudomonadati</taxon>
        <taxon>Bacteroidota</taxon>
        <taxon>Flavobacteriia</taxon>
        <taxon>Flavobacteriales</taxon>
        <taxon>Flavobacteriaceae</taxon>
        <taxon>Xanthomarina</taxon>
    </lineage>
</organism>
<evidence type="ECO:0000313" key="2">
    <source>
        <dbReference type="Proteomes" id="UP000245430"/>
    </source>
</evidence>
<sequence>MNKKLNNNVSDINKFIEDLKNLDFGVIQTIAQLNKKLKIDITESRELVINSPSWIEEKEIFIDFNNKVYEILEREADKVDENSDGIAHLTFFSDNEKQRKR</sequence>
<reference evidence="1 2" key="1">
    <citation type="submission" date="2018-05" db="EMBL/GenBank/DDBJ databases">
        <title>Genomic Encyclopedia of Archaeal and Bacterial Type Strains, Phase II (KMG-II): from individual species to whole genera.</title>
        <authorList>
            <person name="Goeker M."/>
        </authorList>
    </citation>
    <scope>NUCLEOTIDE SEQUENCE [LARGE SCALE GENOMIC DNA]</scope>
    <source>
        <strain evidence="1 2">DSM 22637</strain>
    </source>
</reference>
<dbReference type="RefSeq" id="WP_146192545.1">
    <property type="nucleotide sequence ID" value="NZ_QGGP01000002.1"/>
</dbReference>